<sequence>MTGNAAAAAQFEGQMFEYRGVRYTICETDGVVDLLPDGSGLLLARNRRGDLVTLAVVAHDGRIVRVATKRGPWADVVPVDD</sequence>
<organism evidence="1 2">
    <name type="scientific">Mycolicibacterium alvei</name>
    <dbReference type="NCBI Taxonomy" id="67081"/>
    <lineage>
        <taxon>Bacteria</taxon>
        <taxon>Bacillati</taxon>
        <taxon>Actinomycetota</taxon>
        <taxon>Actinomycetes</taxon>
        <taxon>Mycobacteriales</taxon>
        <taxon>Mycobacteriaceae</taxon>
        <taxon>Mycolicibacterium</taxon>
    </lineage>
</organism>
<name>A0A6N4UZZ0_9MYCO</name>
<dbReference type="EMBL" id="AP022566">
    <property type="protein sequence ID" value="BBX30616.1"/>
    <property type="molecule type" value="Genomic_DNA"/>
</dbReference>
<dbReference type="RefSeq" id="WP_064915433.1">
    <property type="nucleotide sequence ID" value="NZ_AP022566.1"/>
</dbReference>
<dbReference type="AlphaFoldDB" id="A0A6N4UZZ0"/>
<dbReference type="KEGG" id="malv:MALV_57410"/>
<keyword evidence="2" id="KW-1185">Reference proteome</keyword>
<reference evidence="1 2" key="1">
    <citation type="journal article" date="2019" name="Emerg. Microbes Infect.">
        <title>Comprehensive subspecies identification of 175 nontuberculous mycobacteria species based on 7547 genomic profiles.</title>
        <authorList>
            <person name="Matsumoto Y."/>
            <person name="Kinjo T."/>
            <person name="Motooka D."/>
            <person name="Nabeya D."/>
            <person name="Jung N."/>
            <person name="Uechi K."/>
            <person name="Horii T."/>
            <person name="Iida T."/>
            <person name="Fujita J."/>
            <person name="Nakamura S."/>
        </authorList>
    </citation>
    <scope>NUCLEOTIDE SEQUENCE [LARGE SCALE GENOMIC DNA]</scope>
    <source>
        <strain evidence="1 2">JCM 12272</strain>
        <plasmid evidence="1">pJCM12272</plasmid>
    </source>
</reference>
<evidence type="ECO:0000313" key="1">
    <source>
        <dbReference type="EMBL" id="BBX30616.1"/>
    </source>
</evidence>
<geneLocation type="plasmid" evidence="1 2">
    <name>pJCM12272</name>
</geneLocation>
<evidence type="ECO:0000313" key="2">
    <source>
        <dbReference type="Proteomes" id="UP000466906"/>
    </source>
</evidence>
<keyword evidence="1" id="KW-0614">Plasmid</keyword>
<gene>
    <name evidence="1" type="ORF">MALV_57410</name>
</gene>
<accession>A0A6N4UZZ0</accession>
<proteinExistence type="predicted"/>
<dbReference type="Proteomes" id="UP000466906">
    <property type="component" value="Plasmid pJCM12272"/>
</dbReference>
<protein>
    <submittedName>
        <fullName evidence="1">Uncharacterized protein</fullName>
    </submittedName>
</protein>